<reference evidence="1" key="1">
    <citation type="submission" date="2022-07" db="EMBL/GenBank/DDBJ databases">
        <title>Enhanced cultured diversity of the mouse gut microbiota enables custom-made synthetic communities.</title>
        <authorList>
            <person name="Afrizal A."/>
        </authorList>
    </citation>
    <scope>NUCLEOTIDE SEQUENCE</scope>
    <source>
        <strain evidence="1">DSM 29186</strain>
    </source>
</reference>
<comment type="caution">
    <text evidence="1">The sequence shown here is derived from an EMBL/GenBank/DDBJ whole genome shotgun (WGS) entry which is preliminary data.</text>
</comment>
<dbReference type="AlphaFoldDB" id="A0A9X2MD04"/>
<keyword evidence="2" id="KW-1185">Reference proteome</keyword>
<accession>A0A9X2MD04</accession>
<evidence type="ECO:0000313" key="1">
    <source>
        <dbReference type="EMBL" id="MCR1824345.1"/>
    </source>
</evidence>
<proteinExistence type="predicted"/>
<dbReference type="Proteomes" id="UP001140817">
    <property type="component" value="Unassembled WGS sequence"/>
</dbReference>
<protein>
    <submittedName>
        <fullName evidence="1">Uncharacterized protein</fullName>
    </submittedName>
</protein>
<sequence length="102" mass="12090">MKQKLFETKKILFTNNITVDVIQDSDFSEFIFSSLSKHFINEGEECKSDNEYNLENICNNKGNVLSSFKYKDKKIYVITDCLGLEYVNQDYPYTTVLYDYEY</sequence>
<evidence type="ECO:0000313" key="2">
    <source>
        <dbReference type="Proteomes" id="UP001140817"/>
    </source>
</evidence>
<dbReference type="EMBL" id="JANKBY010000288">
    <property type="protein sequence ID" value="MCR1824345.1"/>
    <property type="molecule type" value="Genomic_DNA"/>
</dbReference>
<organism evidence="1 2">
    <name type="scientific">Terrisporobacter muris</name>
    <dbReference type="NCBI Taxonomy" id="2963284"/>
    <lineage>
        <taxon>Bacteria</taxon>
        <taxon>Bacillati</taxon>
        <taxon>Bacillota</taxon>
        <taxon>Clostridia</taxon>
        <taxon>Peptostreptococcales</taxon>
        <taxon>Peptostreptococcaceae</taxon>
        <taxon>Terrisporobacter</taxon>
    </lineage>
</organism>
<dbReference type="RefSeq" id="WP_257560684.1">
    <property type="nucleotide sequence ID" value="NZ_JANKBY010000288.1"/>
</dbReference>
<name>A0A9X2MD04_9FIRM</name>
<gene>
    <name evidence="1" type="ORF">NSA58_16310</name>
</gene>